<dbReference type="Proteomes" id="UP001648503">
    <property type="component" value="Unassembled WGS sequence"/>
</dbReference>
<organism evidence="2 3">
    <name type="scientific">Batrachochytrium salamandrivorans</name>
    <dbReference type="NCBI Taxonomy" id="1357716"/>
    <lineage>
        <taxon>Eukaryota</taxon>
        <taxon>Fungi</taxon>
        <taxon>Fungi incertae sedis</taxon>
        <taxon>Chytridiomycota</taxon>
        <taxon>Chytridiomycota incertae sedis</taxon>
        <taxon>Chytridiomycetes</taxon>
        <taxon>Rhizophydiales</taxon>
        <taxon>Rhizophydiales incertae sedis</taxon>
        <taxon>Batrachochytrium</taxon>
    </lineage>
</organism>
<evidence type="ECO:0000259" key="1">
    <source>
        <dbReference type="Pfam" id="PF09431"/>
    </source>
</evidence>
<evidence type="ECO:0000313" key="2">
    <source>
        <dbReference type="EMBL" id="KAH6593993.1"/>
    </source>
</evidence>
<feature type="domain" description="SPIN90/Ldb17 leucine-rich" evidence="1">
    <location>
        <begin position="174"/>
        <end position="300"/>
    </location>
</feature>
<dbReference type="PANTHER" id="PTHR13357">
    <property type="entry name" value="SH3 ADAPTER PROTEIN SPIN90 NCK INTERACTING PROTEIN WITH SH3 DOMAIN"/>
    <property type="match status" value="1"/>
</dbReference>
<sequence length="336" mass="38489">MSTSNSSAMIHLDALLQDLDQLCKTTSNDTIAAIIDRINADLHFVRHEDDMRIIVEHILDSPVFQDVGKCLAALAFSTDLTQDRGLMYIRISVLFHFGTRLPNVFRRLAQNDWMSFLKEVLLLPDLEVHISHIAVLLLEKLCLIHEMSLSELDEIDVPLLSHLCEMVESSRDTDETYNYAVIKLLICLNSQLAKKRGFTLTRNRFLDVLALRVNHSKTLTENLIFVFNRANSEELQLSITWLLISIFENEPTRYLFYTNDLTVILDIAMREIQRVHDDNEELQHALVSLLPLVANSGALEASRKQVYDILTLLKESKFVKPSTRRLAQRVLVGFSV</sequence>
<comment type="caution">
    <text evidence="2">The sequence shown here is derived from an EMBL/GenBank/DDBJ whole genome shotgun (WGS) entry which is preliminary data.</text>
</comment>
<dbReference type="Pfam" id="PF09431">
    <property type="entry name" value="SPIN90_LRD"/>
    <property type="match status" value="1"/>
</dbReference>
<protein>
    <recommendedName>
        <fullName evidence="1">SPIN90/Ldb17 leucine-rich domain-containing protein</fullName>
    </recommendedName>
</protein>
<reference evidence="2 3" key="1">
    <citation type="submission" date="2021-02" db="EMBL/GenBank/DDBJ databases">
        <title>Variation within the Batrachochytrium salamandrivorans European outbreak.</title>
        <authorList>
            <person name="Kelly M."/>
            <person name="Pasmans F."/>
            <person name="Shea T.P."/>
            <person name="Munoz J.F."/>
            <person name="Carranza S."/>
            <person name="Cuomo C.A."/>
            <person name="Martel A."/>
        </authorList>
    </citation>
    <scope>NUCLEOTIDE SEQUENCE [LARGE SCALE GENOMIC DNA]</scope>
    <source>
        <strain evidence="2 3">AMFP18/2</strain>
    </source>
</reference>
<gene>
    <name evidence="2" type="ORF">BASA50_006902</name>
</gene>
<accession>A0ABQ8F8E3</accession>
<dbReference type="EMBL" id="JAFCIX010000340">
    <property type="protein sequence ID" value="KAH6593993.1"/>
    <property type="molecule type" value="Genomic_DNA"/>
</dbReference>
<proteinExistence type="predicted"/>
<name>A0ABQ8F8E3_9FUNG</name>
<dbReference type="PANTHER" id="PTHR13357:SF1">
    <property type="entry name" value="NCK-INTERACTING PROTEIN WITH SH3 DOMAIN"/>
    <property type="match status" value="1"/>
</dbReference>
<keyword evidence="3" id="KW-1185">Reference proteome</keyword>
<dbReference type="InterPro" id="IPR030125">
    <property type="entry name" value="SPIN90/Ldb17"/>
</dbReference>
<dbReference type="InterPro" id="IPR018556">
    <property type="entry name" value="SPIN90/Ldb17_LRD"/>
</dbReference>
<evidence type="ECO:0000313" key="3">
    <source>
        <dbReference type="Proteomes" id="UP001648503"/>
    </source>
</evidence>